<proteinExistence type="predicted"/>
<dbReference type="InParanoid" id="G0NMG1"/>
<keyword evidence="1" id="KW-0472">Membrane</keyword>
<dbReference type="Proteomes" id="UP000008068">
    <property type="component" value="Unassembled WGS sequence"/>
</dbReference>
<evidence type="ECO:0000313" key="2">
    <source>
        <dbReference type="EMBL" id="EGT34166.1"/>
    </source>
</evidence>
<keyword evidence="3" id="KW-1185">Reference proteome</keyword>
<feature type="transmembrane region" description="Helical" evidence="1">
    <location>
        <begin position="224"/>
        <end position="244"/>
    </location>
</feature>
<dbReference type="HOGENOM" id="CLU_802210_0_0_1"/>
<evidence type="ECO:0000256" key="1">
    <source>
        <dbReference type="SAM" id="Phobius"/>
    </source>
</evidence>
<keyword evidence="1" id="KW-0812">Transmembrane</keyword>
<feature type="transmembrane region" description="Helical" evidence="1">
    <location>
        <begin position="90"/>
        <end position="109"/>
    </location>
</feature>
<dbReference type="EMBL" id="GL379910">
    <property type="protein sequence ID" value="EGT34166.1"/>
    <property type="molecule type" value="Genomic_DNA"/>
</dbReference>
<gene>
    <name evidence="2" type="ORF">CAEBREN_21964</name>
</gene>
<accession>G0NMG1</accession>
<protein>
    <submittedName>
        <fullName evidence="2">Uncharacterized protein</fullName>
    </submittedName>
</protein>
<organism evidence="3">
    <name type="scientific">Caenorhabditis brenneri</name>
    <name type="common">Nematode worm</name>
    <dbReference type="NCBI Taxonomy" id="135651"/>
    <lineage>
        <taxon>Eukaryota</taxon>
        <taxon>Metazoa</taxon>
        <taxon>Ecdysozoa</taxon>
        <taxon>Nematoda</taxon>
        <taxon>Chromadorea</taxon>
        <taxon>Rhabditida</taxon>
        <taxon>Rhabditina</taxon>
        <taxon>Rhabditomorpha</taxon>
        <taxon>Rhabditoidea</taxon>
        <taxon>Rhabditidae</taxon>
        <taxon>Peloderinae</taxon>
        <taxon>Caenorhabditis</taxon>
    </lineage>
</organism>
<keyword evidence="1" id="KW-1133">Transmembrane helix</keyword>
<reference evidence="3" key="1">
    <citation type="submission" date="2011-07" db="EMBL/GenBank/DDBJ databases">
        <authorList>
            <consortium name="Caenorhabditis brenneri Sequencing and Analysis Consortium"/>
            <person name="Wilson R.K."/>
        </authorList>
    </citation>
    <scope>NUCLEOTIDE SEQUENCE [LARGE SCALE GENOMIC DNA]</scope>
    <source>
        <strain evidence="3">PB2801</strain>
    </source>
</reference>
<feature type="transmembrane region" description="Helical" evidence="1">
    <location>
        <begin position="256"/>
        <end position="277"/>
    </location>
</feature>
<sequence length="346" mass="39118">MADATLNRTIISHEVRTQAGKTCVDAAKIAQRSTIGSVGKAGTALKALQESKWVKLFIGCLSFFVLSAACFNFAATAWQLDASYQRNLNIAASIGIGVASCFLLSKTVSELVKGFQKKKKENEEIGTSMDELIDWSLWDEMAQVWSSLYHIPKIYYDLKLIMNKLNIEKDDENCENSSQPEDVESILKYAFFVGFKSGRKELHRKYELMIHQYQKLKSNLLDDIISIVLELIISISGTCGYSASVHDPSKNTNVTFNFYAAIASGTCSFVLFVFKAWKTYKKHKEQMKLEKHLGIIWTAVENTDVDSEVQFAIHSRQIRESWSSFRFVSPVHCMLSKIRENLVAVE</sequence>
<dbReference type="AlphaFoldDB" id="G0NMG1"/>
<name>G0NMG1_CAEBE</name>
<feature type="transmembrane region" description="Helical" evidence="1">
    <location>
        <begin position="56"/>
        <end position="78"/>
    </location>
</feature>
<evidence type="ECO:0000313" key="3">
    <source>
        <dbReference type="Proteomes" id="UP000008068"/>
    </source>
</evidence>